<reference evidence="2 3" key="1">
    <citation type="submission" date="2020-07" db="EMBL/GenBank/DDBJ databases">
        <title>Sequencing the genomes of 1000 actinobacteria strains.</title>
        <authorList>
            <person name="Klenk H.-P."/>
        </authorList>
    </citation>
    <scope>NUCLEOTIDE SEQUENCE [LARGE SCALE GENOMIC DNA]</scope>
    <source>
        <strain evidence="2 3">DSM 22185</strain>
    </source>
</reference>
<keyword evidence="3" id="KW-1185">Reference proteome</keyword>
<accession>A0A7Y9EUC7</accession>
<dbReference type="Proteomes" id="UP000552045">
    <property type="component" value="Unassembled WGS sequence"/>
</dbReference>
<protein>
    <recommendedName>
        <fullName evidence="1">Beta-lactamase-related domain-containing protein</fullName>
    </recommendedName>
</protein>
<organism evidence="2 3">
    <name type="scientific">Microbacterium pseudoresistens</name>
    <dbReference type="NCBI Taxonomy" id="640634"/>
    <lineage>
        <taxon>Bacteria</taxon>
        <taxon>Bacillati</taxon>
        <taxon>Actinomycetota</taxon>
        <taxon>Actinomycetes</taxon>
        <taxon>Micrococcales</taxon>
        <taxon>Microbacteriaceae</taxon>
        <taxon>Microbacterium</taxon>
    </lineage>
</organism>
<dbReference type="InterPro" id="IPR012338">
    <property type="entry name" value="Beta-lactam/transpept-like"/>
</dbReference>
<dbReference type="Gene3D" id="3.40.710.10">
    <property type="entry name" value="DD-peptidase/beta-lactamase superfamily"/>
    <property type="match status" value="1"/>
</dbReference>
<evidence type="ECO:0000313" key="3">
    <source>
        <dbReference type="Proteomes" id="UP000552045"/>
    </source>
</evidence>
<dbReference type="RefSeq" id="WP_343045314.1">
    <property type="nucleotide sequence ID" value="NZ_BAABLC010000003.1"/>
</dbReference>
<evidence type="ECO:0000259" key="1">
    <source>
        <dbReference type="Pfam" id="PF00144"/>
    </source>
</evidence>
<gene>
    <name evidence="2" type="ORF">BKA02_000265</name>
</gene>
<dbReference type="Pfam" id="PF00144">
    <property type="entry name" value="Beta-lactamase"/>
    <property type="match status" value="1"/>
</dbReference>
<dbReference type="PANTHER" id="PTHR43283:SF7">
    <property type="entry name" value="BETA-LACTAMASE-RELATED DOMAIN-CONTAINING PROTEIN"/>
    <property type="match status" value="1"/>
</dbReference>
<dbReference type="EMBL" id="JACCBH010000001">
    <property type="protein sequence ID" value="NYD53210.1"/>
    <property type="molecule type" value="Genomic_DNA"/>
</dbReference>
<dbReference type="AlphaFoldDB" id="A0A7Y9EUC7"/>
<feature type="domain" description="Beta-lactamase-related" evidence="1">
    <location>
        <begin position="78"/>
        <end position="368"/>
    </location>
</feature>
<proteinExistence type="predicted"/>
<comment type="caution">
    <text evidence="2">The sequence shown here is derived from an EMBL/GenBank/DDBJ whole genome shotgun (WGS) entry which is preliminary data.</text>
</comment>
<dbReference type="InterPro" id="IPR001466">
    <property type="entry name" value="Beta-lactam-related"/>
</dbReference>
<dbReference type="PANTHER" id="PTHR43283">
    <property type="entry name" value="BETA-LACTAMASE-RELATED"/>
    <property type="match status" value="1"/>
</dbReference>
<dbReference type="InterPro" id="IPR050789">
    <property type="entry name" value="Diverse_Enzym_Activities"/>
</dbReference>
<dbReference type="SUPFAM" id="SSF56601">
    <property type="entry name" value="beta-lactamase/transpeptidase-like"/>
    <property type="match status" value="1"/>
</dbReference>
<evidence type="ECO:0000313" key="2">
    <source>
        <dbReference type="EMBL" id="NYD53210.1"/>
    </source>
</evidence>
<sequence>MTEIIPALTSRPPRYPHATSEPTLDTWQDAPHNRWAFANVSEFVATAAIPAHPRHRNGVPWLDRLVGVDDLDQRLEDAYTDALVVVRKGELIAEYYREGFSPVDRHLLMSVSKSLCGITVGALIDDGLIDPAATVAEHVPELAGSAYGDATVAQVMDMTVAVDYSEDYRDPDSHVRAQDRIAGWRPLHEGDPEDTYAFLSSLRASGPHGQRFQYCSADTDVLAWIVEEVTGRRYAEVLSERLWQRLDCADDASVTVDAAGFPFANGGISCTARDLARVGELMLAGGELGGRRIVSEHWVRQTLAGGDPELARDSAIRQTHPGASYRNQWWSTGNARGNVYAVGIHGQYIWLDPPTGVVVVKMSSCPEPVTVAWNDVHSALFRDICRSFDR</sequence>
<name>A0A7Y9EUC7_9MICO</name>